<evidence type="ECO:0000256" key="1">
    <source>
        <dbReference type="SAM" id="MobiDB-lite"/>
    </source>
</evidence>
<gene>
    <name evidence="2" type="ORF">ANN_13933</name>
</gene>
<organism evidence="2 3">
    <name type="scientific">Periplaneta americana</name>
    <name type="common">American cockroach</name>
    <name type="synonym">Blatta americana</name>
    <dbReference type="NCBI Taxonomy" id="6978"/>
    <lineage>
        <taxon>Eukaryota</taxon>
        <taxon>Metazoa</taxon>
        <taxon>Ecdysozoa</taxon>
        <taxon>Arthropoda</taxon>
        <taxon>Hexapoda</taxon>
        <taxon>Insecta</taxon>
        <taxon>Pterygota</taxon>
        <taxon>Neoptera</taxon>
        <taxon>Polyneoptera</taxon>
        <taxon>Dictyoptera</taxon>
        <taxon>Blattodea</taxon>
        <taxon>Blattoidea</taxon>
        <taxon>Blattidae</taxon>
        <taxon>Blattinae</taxon>
        <taxon>Periplaneta</taxon>
    </lineage>
</organism>
<feature type="region of interest" description="Disordered" evidence="1">
    <location>
        <begin position="1"/>
        <end position="137"/>
    </location>
</feature>
<feature type="compositionally biased region" description="Acidic residues" evidence="1">
    <location>
        <begin position="10"/>
        <end position="23"/>
    </location>
</feature>
<evidence type="ECO:0000313" key="2">
    <source>
        <dbReference type="EMBL" id="KAJ4437994.1"/>
    </source>
</evidence>
<feature type="compositionally biased region" description="Acidic residues" evidence="1">
    <location>
        <begin position="32"/>
        <end position="65"/>
    </location>
</feature>
<sequence>MDGNVKYDDYNDDDSCDSDDDYSDCDRNIDDNVGDSCDDDDDNDDDGFSDGDDCYSDDDNIDDNYGDSYDSDDRYSYGDDNDGDSCDDDNDYNDGDDNNDSFDSDGYGYVNNYDVETDYDDGCGESEGDNDDDDIGYGDENVEDVDDLIDYNVDDNYGDDDNYGCGDGRDDLDDDCEDGMIMPVLTRWKTWLDAVNYYAEYYGKIMELLEDILFIDSNFKIVFKSIILLESSKLQLSEVLNIVYKVSQTVIQNNNSLISEKVKYYLASESNEGDNIVEMSPGSSTDSYPAFAPIGLRENAGKNLNQLTFPDRDSNLGHLVSRPDALIVTPQVWTSSSNKAKKMKMIDLKLLKIIDEVESNEGEMSQRSTAESCPAILLLKAVEEENLGKTQPGFEHATLLILRPASSVHRQPVIGNYYETMMDGDRTE</sequence>
<dbReference type="Proteomes" id="UP001148838">
    <property type="component" value="Unassembled WGS sequence"/>
</dbReference>
<evidence type="ECO:0000313" key="3">
    <source>
        <dbReference type="Proteomes" id="UP001148838"/>
    </source>
</evidence>
<feature type="compositionally biased region" description="Acidic residues" evidence="1">
    <location>
        <begin position="115"/>
        <end position="137"/>
    </location>
</feature>
<keyword evidence="3" id="KW-1185">Reference proteome</keyword>
<comment type="caution">
    <text evidence="2">The sequence shown here is derived from an EMBL/GenBank/DDBJ whole genome shotgun (WGS) entry which is preliminary data.</text>
</comment>
<protein>
    <submittedName>
        <fullName evidence="2">Uncharacterized protein</fullName>
    </submittedName>
</protein>
<reference evidence="2 3" key="1">
    <citation type="journal article" date="2022" name="Allergy">
        <title>Genome assembly and annotation of Periplaneta americana reveal a comprehensive cockroach allergen profile.</title>
        <authorList>
            <person name="Wang L."/>
            <person name="Xiong Q."/>
            <person name="Saelim N."/>
            <person name="Wang L."/>
            <person name="Nong W."/>
            <person name="Wan A.T."/>
            <person name="Shi M."/>
            <person name="Liu X."/>
            <person name="Cao Q."/>
            <person name="Hui J.H.L."/>
            <person name="Sookrung N."/>
            <person name="Leung T.F."/>
            <person name="Tungtrongchitr A."/>
            <person name="Tsui S.K.W."/>
        </authorList>
    </citation>
    <scope>NUCLEOTIDE SEQUENCE [LARGE SCALE GENOMIC DNA]</scope>
    <source>
        <strain evidence="2">PWHHKU_190912</strain>
    </source>
</reference>
<name>A0ABQ8SUX3_PERAM</name>
<feature type="compositionally biased region" description="Acidic residues" evidence="1">
    <location>
        <begin position="79"/>
        <end position="103"/>
    </location>
</feature>
<accession>A0ABQ8SUX3</accession>
<proteinExistence type="predicted"/>
<dbReference type="EMBL" id="JAJSOF020000019">
    <property type="protein sequence ID" value="KAJ4437994.1"/>
    <property type="molecule type" value="Genomic_DNA"/>
</dbReference>